<feature type="signal peptide" evidence="1">
    <location>
        <begin position="1"/>
        <end position="24"/>
    </location>
</feature>
<sequence>MSRAGPSLLLIATLAGAAASPAVADTRFLSFDASDRPTQALTRGVTLEVERGWFGATLVKNLFSSTSRGSARFERGGPDQVRRVLPQGAADGGVYSILADGDGRALSRALCPGADEAFIVVGRVRAGHPLTIETVGRWADGQFRHCVSLNYSYRGEWATMQGSSPARDVPAAFGNN</sequence>
<dbReference type="AlphaFoldDB" id="A0A172Y8E4"/>
<dbReference type="KEGG" id="bne:DA69_12645"/>
<proteinExistence type="predicted"/>
<keyword evidence="1" id="KW-0732">Signal</keyword>
<name>A0A172Y8E4_9CAUL</name>
<dbReference type="STRING" id="588932.DA69_12645"/>
<evidence type="ECO:0000313" key="2">
    <source>
        <dbReference type="EMBL" id="ANF55511.1"/>
    </source>
</evidence>
<feature type="chain" id="PRO_5008004474" evidence="1">
    <location>
        <begin position="25"/>
        <end position="176"/>
    </location>
</feature>
<keyword evidence="3" id="KW-1185">Reference proteome</keyword>
<dbReference type="eggNOG" id="ENOG5033PWF">
    <property type="taxonomic scope" value="Bacteria"/>
</dbReference>
<dbReference type="EMBL" id="CP015614">
    <property type="protein sequence ID" value="ANF55511.1"/>
    <property type="molecule type" value="Genomic_DNA"/>
</dbReference>
<reference evidence="2 3" key="1">
    <citation type="journal article" date="2014" name="Genome Announc.">
        <title>Genome Sequence of a Promising Hydrogen-Producing Facultative Anaerobic Bacterium, Brevundimonas naejangsanensis Strain B1.</title>
        <authorList>
            <person name="Su H."/>
            <person name="Zhang T."/>
            <person name="Bao M."/>
            <person name="Jiang Y."/>
            <person name="Wang Y."/>
            <person name="Tan T."/>
        </authorList>
    </citation>
    <scope>NUCLEOTIDE SEQUENCE [LARGE SCALE GENOMIC DNA]</scope>
    <source>
        <strain evidence="2 3">B1</strain>
    </source>
</reference>
<dbReference type="Proteomes" id="UP000077603">
    <property type="component" value="Chromosome"/>
</dbReference>
<gene>
    <name evidence="2" type="ORF">DA69_12645</name>
</gene>
<evidence type="ECO:0000256" key="1">
    <source>
        <dbReference type="SAM" id="SignalP"/>
    </source>
</evidence>
<protein>
    <submittedName>
        <fullName evidence="2">Uncharacterized protein</fullName>
    </submittedName>
</protein>
<evidence type="ECO:0000313" key="3">
    <source>
        <dbReference type="Proteomes" id="UP000077603"/>
    </source>
</evidence>
<organism evidence="2 3">
    <name type="scientific">Brevundimonas naejangsanensis</name>
    <dbReference type="NCBI Taxonomy" id="588932"/>
    <lineage>
        <taxon>Bacteria</taxon>
        <taxon>Pseudomonadati</taxon>
        <taxon>Pseudomonadota</taxon>
        <taxon>Alphaproteobacteria</taxon>
        <taxon>Caulobacterales</taxon>
        <taxon>Caulobacteraceae</taxon>
        <taxon>Brevundimonas</taxon>
    </lineage>
</organism>
<accession>A0A172Y8E4</accession>
<dbReference type="OrthoDB" id="7202689at2"/>